<protein>
    <submittedName>
        <fullName evidence="1">Uncharacterized protein</fullName>
    </submittedName>
</protein>
<dbReference type="EMBL" id="JAPHNI010000435">
    <property type="protein sequence ID" value="KAJ8111120.1"/>
    <property type="molecule type" value="Genomic_DNA"/>
</dbReference>
<accession>A0ACC2I7I3</accession>
<proteinExistence type="predicted"/>
<dbReference type="Proteomes" id="UP001153331">
    <property type="component" value="Unassembled WGS sequence"/>
</dbReference>
<keyword evidence="2" id="KW-1185">Reference proteome</keyword>
<comment type="caution">
    <text evidence="1">The sequence shown here is derived from an EMBL/GenBank/DDBJ whole genome shotgun (WGS) entry which is preliminary data.</text>
</comment>
<reference evidence="1" key="1">
    <citation type="submission" date="2022-11" db="EMBL/GenBank/DDBJ databases">
        <title>Genome Sequence of Boeremia exigua.</title>
        <authorList>
            <person name="Buettner E."/>
        </authorList>
    </citation>
    <scope>NUCLEOTIDE SEQUENCE</scope>
    <source>
        <strain evidence="1">CU02</strain>
    </source>
</reference>
<evidence type="ECO:0000313" key="1">
    <source>
        <dbReference type="EMBL" id="KAJ8111120.1"/>
    </source>
</evidence>
<evidence type="ECO:0000313" key="2">
    <source>
        <dbReference type="Proteomes" id="UP001153331"/>
    </source>
</evidence>
<name>A0ACC2I7I3_9PLEO</name>
<gene>
    <name evidence="1" type="ORF">OPT61_g6212</name>
</gene>
<organism evidence="1 2">
    <name type="scientific">Boeremia exigua</name>
    <dbReference type="NCBI Taxonomy" id="749465"/>
    <lineage>
        <taxon>Eukaryota</taxon>
        <taxon>Fungi</taxon>
        <taxon>Dikarya</taxon>
        <taxon>Ascomycota</taxon>
        <taxon>Pezizomycotina</taxon>
        <taxon>Dothideomycetes</taxon>
        <taxon>Pleosporomycetidae</taxon>
        <taxon>Pleosporales</taxon>
        <taxon>Pleosporineae</taxon>
        <taxon>Didymellaceae</taxon>
        <taxon>Boeremia</taxon>
    </lineage>
</organism>
<sequence>MDFQSVIAASNGTDDGGKSPSGPSSFKAVAAAFIPTFALASLFVSVFVIVRPKFPKIYFPRTYIGTIPKTDHTPCQSRSYWDWVHTMRVVPDKFTLYHQSIDSYLFLRFLRTMIFICVVGCVLTWPILMPINAAGGGTGNELDRVSIGNVAETKYLYAHAIIAWVFFSFVMFTIARERLWLIGLRQAWNLSKPVANRLSSRTVLFLSAPTAALDESNMRRFFGDDAVKVWPVTRAQKLQSLVSSRDSKVDELECAEISLIQKANKEGRRSQARHHGQRITYDSLPDSVKQSLRPTQRLKTAKPVGKQVDSIDYSRNQLMEKEEEINRARESNANAQSHHGAAAVFVQFRTQSAAQKAYQQVASSDILSLTPRFIGIQPSETIWANLTIEPSRRISQGLFAHILVIALIIFWSIPVAFVGAVSNVSYLAENFKFLSFLNELPDSVINLLTGLLPPLLLSALSKYVPKIFRYIFTTFGEPTKTSTELKVLKWYYVFQVLQVFLVTSLSSGAATVVSQIAKNPNQVPKLLAERLPRASNSYLTYFVVQGLTSASDNLLNYSDVLLFLFYDKFFDKTPRQKYNSYTTLRGMQWGKLYPKYVNFVIIAIVYSCIAPLVLGFAAAGLVLFYLSYRYMLLFTAQPKIDTRGHCYTLSLQQMLTGVYIAELCLIGLFSLRGAFGPTILLGILLIATIIFNVLTDRHFAPLEQYLPADLALDGSSDEDDEEAPLLSSAGESETDAIRRENSRIQRISSAVRVSPRVTGPLARFFEPHIFASHKAMKQWLLDGDFDEDYVPQYSEEDIRKAYLHPAYTSQTPVIWLAKDDMDVSKKEIQENEKKELRSSDEGAWIDQEGKLKWSVDDFEKIPIFKKPKQW</sequence>